<sequence length="435" mass="48363">MTVSAGTSLKKMSWGRGSQPSGWTAFDLKQRNKNNIESAADNDPFPPIGSSGSMRHGDKLVKKKHVPLKPFSSVLIPDENFPPLKEGANCQKAVLGSDSGEKSCGATAREDVNLATKKLKELHPWAENSLIEDILDAVDNNVDKAMALLETMVFAADFEECKVSSDPRPTISDKVETVESLTLDMVKDDILFHSNIVGHLQYNDKDSENRNASSFQKFPDVNNLKCKMDLLNFVPVEPEWEDDDIYNSHRKDALKTMRSASRHSKAAANAFLKGEHFSAQQHSMRAKEEWHNADKLNSEAATKILSIRNSDNDIGRLDLHGLHAAEAVQALQKHLHRIESQGFSKSSAPSNGMKKNAHAHSTLGSLNIMDRENLDKQAPIRLRSLALHVITGVGNHSRGQAALPTAVRSFLSENRYRFEEMRPGVITVWPKFRNE</sequence>
<dbReference type="PANTHER" id="PTHR47812">
    <property type="entry name" value="SMR (SMALL MUTS RELATED) DOMAIN-CONTAINING PROTEIN"/>
    <property type="match status" value="1"/>
</dbReference>
<dbReference type="SMART" id="SM01162">
    <property type="entry name" value="DUF1771"/>
    <property type="match status" value="1"/>
</dbReference>
<dbReference type="InterPro" id="IPR002625">
    <property type="entry name" value="Smr_dom"/>
</dbReference>
<gene>
    <name evidence="4" type="primary">LOC101503595</name>
</gene>
<accession>A0A1S2XQF6</accession>
<proteinExistence type="predicted"/>
<evidence type="ECO:0000259" key="2">
    <source>
        <dbReference type="PROSITE" id="PS50828"/>
    </source>
</evidence>
<dbReference type="KEGG" id="cam:101503595"/>
<name>A0A1S2XQF6_CICAR</name>
<dbReference type="OrthoDB" id="3231855at2759"/>
<dbReference type="GeneID" id="101503595"/>
<evidence type="ECO:0000256" key="1">
    <source>
        <dbReference type="SAM" id="MobiDB-lite"/>
    </source>
</evidence>
<evidence type="ECO:0000313" key="3">
    <source>
        <dbReference type="Proteomes" id="UP000087171"/>
    </source>
</evidence>
<dbReference type="PANTHER" id="PTHR47812:SF2">
    <property type="entry name" value="SMR (SMALL MUTS RELATED) DOMAIN-CONTAINING PROTEIN"/>
    <property type="match status" value="1"/>
</dbReference>
<feature type="domain" description="Smr" evidence="2">
    <location>
        <begin position="317"/>
        <end position="431"/>
    </location>
</feature>
<dbReference type="PaxDb" id="3827-XP_004492913.1"/>
<dbReference type="RefSeq" id="XP_004492913.1">
    <property type="nucleotide sequence ID" value="XM_004492856.3"/>
</dbReference>
<dbReference type="Pfam" id="PF08590">
    <property type="entry name" value="DUF1771"/>
    <property type="match status" value="1"/>
</dbReference>
<feature type="region of interest" description="Disordered" evidence="1">
    <location>
        <begin position="1"/>
        <end position="56"/>
    </location>
</feature>
<dbReference type="Gene3D" id="3.30.1370.110">
    <property type="match status" value="1"/>
</dbReference>
<dbReference type="SMART" id="SM00463">
    <property type="entry name" value="SMR"/>
    <property type="match status" value="1"/>
</dbReference>
<keyword evidence="3" id="KW-1185">Reference proteome</keyword>
<dbReference type="STRING" id="3827.A0A1S2XQF6"/>
<reference evidence="3" key="1">
    <citation type="journal article" date="2013" name="Nat. Biotechnol.">
        <title>Draft genome sequence of chickpea (Cicer arietinum) provides a resource for trait improvement.</title>
        <authorList>
            <person name="Varshney R.K."/>
            <person name="Song C."/>
            <person name="Saxena R.K."/>
            <person name="Azam S."/>
            <person name="Yu S."/>
            <person name="Sharpe A.G."/>
            <person name="Cannon S."/>
            <person name="Baek J."/>
            <person name="Rosen B.D."/>
            <person name="Tar'an B."/>
            <person name="Millan T."/>
            <person name="Zhang X."/>
            <person name="Ramsay L.D."/>
            <person name="Iwata A."/>
            <person name="Wang Y."/>
            <person name="Nelson W."/>
            <person name="Farmer A.D."/>
            <person name="Gaur P.M."/>
            <person name="Soderlund C."/>
            <person name="Penmetsa R.V."/>
            <person name="Xu C."/>
            <person name="Bharti A.K."/>
            <person name="He W."/>
            <person name="Winter P."/>
            <person name="Zhao S."/>
            <person name="Hane J.K."/>
            <person name="Carrasquilla-Garcia N."/>
            <person name="Condie J.A."/>
            <person name="Upadhyaya H.D."/>
            <person name="Luo M.C."/>
            <person name="Thudi M."/>
            <person name="Gowda C.L."/>
            <person name="Singh N.P."/>
            <person name="Lichtenzveig J."/>
            <person name="Gali K.K."/>
            <person name="Rubio J."/>
            <person name="Nadarajan N."/>
            <person name="Dolezel J."/>
            <person name="Bansal K.C."/>
            <person name="Xu X."/>
            <person name="Edwards D."/>
            <person name="Zhang G."/>
            <person name="Kahl G."/>
            <person name="Gil J."/>
            <person name="Singh K.B."/>
            <person name="Datta S.K."/>
            <person name="Jackson S.A."/>
            <person name="Wang J."/>
            <person name="Cook D.R."/>
        </authorList>
    </citation>
    <scope>NUCLEOTIDE SEQUENCE [LARGE SCALE GENOMIC DNA]</scope>
    <source>
        <strain evidence="3">cv. CDC Frontier</strain>
    </source>
</reference>
<dbReference type="InterPro" id="IPR036063">
    <property type="entry name" value="Smr_dom_sf"/>
</dbReference>
<dbReference type="PROSITE" id="PS50828">
    <property type="entry name" value="SMR"/>
    <property type="match status" value="1"/>
</dbReference>
<dbReference type="InterPro" id="IPR013899">
    <property type="entry name" value="DUF1771"/>
</dbReference>
<evidence type="ECO:0000313" key="4">
    <source>
        <dbReference type="RefSeq" id="XP_004492913.1"/>
    </source>
</evidence>
<dbReference type="eggNOG" id="KOG2401">
    <property type="taxonomic scope" value="Eukaryota"/>
</dbReference>
<protein>
    <submittedName>
        <fullName evidence="4">Uncharacterized protein LOC101503595</fullName>
    </submittedName>
</protein>
<reference evidence="4" key="2">
    <citation type="submission" date="2025-08" db="UniProtKB">
        <authorList>
            <consortium name="RefSeq"/>
        </authorList>
    </citation>
    <scope>IDENTIFICATION</scope>
    <source>
        <tissue evidence="4">Etiolated seedlings</tissue>
    </source>
</reference>
<dbReference type="SUPFAM" id="SSF160443">
    <property type="entry name" value="SMR domain-like"/>
    <property type="match status" value="1"/>
</dbReference>
<organism evidence="3 4">
    <name type="scientific">Cicer arietinum</name>
    <name type="common">Chickpea</name>
    <name type="synonym">Garbanzo</name>
    <dbReference type="NCBI Taxonomy" id="3827"/>
    <lineage>
        <taxon>Eukaryota</taxon>
        <taxon>Viridiplantae</taxon>
        <taxon>Streptophyta</taxon>
        <taxon>Embryophyta</taxon>
        <taxon>Tracheophyta</taxon>
        <taxon>Spermatophyta</taxon>
        <taxon>Magnoliopsida</taxon>
        <taxon>eudicotyledons</taxon>
        <taxon>Gunneridae</taxon>
        <taxon>Pentapetalae</taxon>
        <taxon>rosids</taxon>
        <taxon>fabids</taxon>
        <taxon>Fabales</taxon>
        <taxon>Fabaceae</taxon>
        <taxon>Papilionoideae</taxon>
        <taxon>50 kb inversion clade</taxon>
        <taxon>NPAAA clade</taxon>
        <taxon>Hologalegina</taxon>
        <taxon>IRL clade</taxon>
        <taxon>Cicereae</taxon>
        <taxon>Cicer</taxon>
    </lineage>
</organism>
<dbReference type="AlphaFoldDB" id="A0A1S2XQF6"/>
<dbReference type="Proteomes" id="UP000087171">
    <property type="component" value="Chromosome Ca3"/>
</dbReference>